<name>A0A5N6ZBV5_9EURO</name>
<organism evidence="4 5">
    <name type="scientific">Aspergillus coremiiformis</name>
    <dbReference type="NCBI Taxonomy" id="138285"/>
    <lineage>
        <taxon>Eukaryota</taxon>
        <taxon>Fungi</taxon>
        <taxon>Dikarya</taxon>
        <taxon>Ascomycota</taxon>
        <taxon>Pezizomycotina</taxon>
        <taxon>Eurotiomycetes</taxon>
        <taxon>Eurotiomycetidae</taxon>
        <taxon>Eurotiales</taxon>
        <taxon>Aspergillaceae</taxon>
        <taxon>Aspergillus</taxon>
        <taxon>Aspergillus subgen. Circumdati</taxon>
    </lineage>
</organism>
<dbReference type="OrthoDB" id="19419at2759"/>
<proteinExistence type="inferred from homology"/>
<evidence type="ECO:0000313" key="4">
    <source>
        <dbReference type="EMBL" id="KAE8355144.1"/>
    </source>
</evidence>
<feature type="region of interest" description="Disordered" evidence="3">
    <location>
        <begin position="207"/>
        <end position="234"/>
    </location>
</feature>
<evidence type="ECO:0008006" key="6">
    <source>
        <dbReference type="Google" id="ProtNLM"/>
    </source>
</evidence>
<dbReference type="InterPro" id="IPR037231">
    <property type="entry name" value="NAP-like_sf"/>
</dbReference>
<keyword evidence="5" id="KW-1185">Reference proteome</keyword>
<gene>
    <name evidence="4" type="ORF">BDV28DRAFT_146435</name>
</gene>
<dbReference type="AlphaFoldDB" id="A0A5N6ZBV5"/>
<dbReference type="PANTHER" id="PTHR11875">
    <property type="entry name" value="TESTIS-SPECIFIC Y-ENCODED PROTEIN"/>
    <property type="match status" value="1"/>
</dbReference>
<dbReference type="Proteomes" id="UP000327118">
    <property type="component" value="Unassembled WGS sequence"/>
</dbReference>
<evidence type="ECO:0000256" key="2">
    <source>
        <dbReference type="RuleBase" id="RU003876"/>
    </source>
</evidence>
<sequence length="234" mass="27250">MDPPSTTLKDLSKKETSLTKTWSHTLHTALKHHHEENKHFYKHRAEQATGWTNDTRTHTPPIPDFWLLSLRRERTTRKLVTKPDLGPLKALIDVRVEWLQGFDYVLVFCFAPNEFFTNRVIRKAFYYENPEGGPCEPMETRGDRIYWRKNHILQAECHARIGARSFFAFVSRSLETGEEGGIEGDFEFGRAIRDRLVPNALGYHLGAFEGEGSGEEEEEEEEDEDEDGDYDMEW</sequence>
<dbReference type="SUPFAM" id="SSF143113">
    <property type="entry name" value="NAP-like"/>
    <property type="match status" value="1"/>
</dbReference>
<reference evidence="5" key="1">
    <citation type="submission" date="2019-04" db="EMBL/GenBank/DDBJ databases">
        <title>Friends and foes A comparative genomics studyof 23 Aspergillus species from section Flavi.</title>
        <authorList>
            <consortium name="DOE Joint Genome Institute"/>
            <person name="Kjaerbolling I."/>
            <person name="Vesth T."/>
            <person name="Frisvad J.C."/>
            <person name="Nybo J.L."/>
            <person name="Theobald S."/>
            <person name="Kildgaard S."/>
            <person name="Isbrandt T."/>
            <person name="Kuo A."/>
            <person name="Sato A."/>
            <person name="Lyhne E.K."/>
            <person name="Kogle M.E."/>
            <person name="Wiebenga A."/>
            <person name="Kun R.S."/>
            <person name="Lubbers R.J."/>
            <person name="Makela M.R."/>
            <person name="Barry K."/>
            <person name="Chovatia M."/>
            <person name="Clum A."/>
            <person name="Daum C."/>
            <person name="Haridas S."/>
            <person name="He G."/>
            <person name="LaButti K."/>
            <person name="Lipzen A."/>
            <person name="Mondo S."/>
            <person name="Riley R."/>
            <person name="Salamov A."/>
            <person name="Simmons B.A."/>
            <person name="Magnuson J.K."/>
            <person name="Henrissat B."/>
            <person name="Mortensen U.H."/>
            <person name="Larsen T.O."/>
            <person name="Devries R.P."/>
            <person name="Grigoriev I.V."/>
            <person name="Machida M."/>
            <person name="Baker S.E."/>
            <person name="Andersen M.R."/>
        </authorList>
    </citation>
    <scope>NUCLEOTIDE SEQUENCE [LARGE SCALE GENOMIC DNA]</scope>
    <source>
        <strain evidence="5">CBS 553.77</strain>
    </source>
</reference>
<dbReference type="EMBL" id="ML739058">
    <property type="protein sequence ID" value="KAE8355144.1"/>
    <property type="molecule type" value="Genomic_DNA"/>
</dbReference>
<dbReference type="GO" id="GO:0006334">
    <property type="term" value="P:nucleosome assembly"/>
    <property type="evidence" value="ECO:0007669"/>
    <property type="project" value="InterPro"/>
</dbReference>
<protein>
    <recommendedName>
        <fullName evidence="6">Nucleosome assembly protein</fullName>
    </recommendedName>
</protein>
<evidence type="ECO:0000256" key="1">
    <source>
        <dbReference type="ARBA" id="ARBA00009947"/>
    </source>
</evidence>
<accession>A0A5N6ZBV5</accession>
<evidence type="ECO:0000256" key="3">
    <source>
        <dbReference type="SAM" id="MobiDB-lite"/>
    </source>
</evidence>
<feature type="compositionally biased region" description="Acidic residues" evidence="3">
    <location>
        <begin position="212"/>
        <end position="234"/>
    </location>
</feature>
<dbReference type="Gene3D" id="3.30.1120.90">
    <property type="entry name" value="Nucleosome assembly protein"/>
    <property type="match status" value="1"/>
</dbReference>
<comment type="similarity">
    <text evidence="1 2">Belongs to the nucleosome assembly protein (NAP) family.</text>
</comment>
<dbReference type="Pfam" id="PF00956">
    <property type="entry name" value="NAP"/>
    <property type="match status" value="1"/>
</dbReference>
<dbReference type="GO" id="GO:0005634">
    <property type="term" value="C:nucleus"/>
    <property type="evidence" value="ECO:0007669"/>
    <property type="project" value="InterPro"/>
</dbReference>
<evidence type="ECO:0000313" key="5">
    <source>
        <dbReference type="Proteomes" id="UP000327118"/>
    </source>
</evidence>
<dbReference type="InterPro" id="IPR002164">
    <property type="entry name" value="NAP_family"/>
</dbReference>